<dbReference type="SMART" id="SM00220">
    <property type="entry name" value="S_TKc"/>
    <property type="match status" value="1"/>
</dbReference>
<evidence type="ECO:0000256" key="6">
    <source>
        <dbReference type="ARBA" id="ARBA00022741"/>
    </source>
</evidence>
<evidence type="ECO:0000256" key="11">
    <source>
        <dbReference type="PROSITE-ProRule" id="PRU10141"/>
    </source>
</evidence>
<evidence type="ECO:0000259" key="13">
    <source>
        <dbReference type="PROSITE" id="PS50011"/>
    </source>
</evidence>
<feature type="transmembrane region" description="Helical" evidence="12">
    <location>
        <begin position="849"/>
        <end position="872"/>
    </location>
</feature>
<evidence type="ECO:0000256" key="12">
    <source>
        <dbReference type="SAM" id="Phobius"/>
    </source>
</evidence>
<dbReference type="InterPro" id="IPR000719">
    <property type="entry name" value="Prot_kinase_dom"/>
</dbReference>
<dbReference type="InterPro" id="IPR001611">
    <property type="entry name" value="Leu-rich_rpt"/>
</dbReference>
<dbReference type="GO" id="GO:0016301">
    <property type="term" value="F:kinase activity"/>
    <property type="evidence" value="ECO:0007669"/>
    <property type="project" value="UniProtKB-KW"/>
</dbReference>
<comment type="subcellular location">
    <subcellularLocation>
        <location evidence="1">Membrane</location>
        <topology evidence="1">Single-pass membrane protein</topology>
    </subcellularLocation>
</comment>
<dbReference type="SUPFAM" id="SSF52058">
    <property type="entry name" value="L domain-like"/>
    <property type="match status" value="1"/>
</dbReference>
<evidence type="ECO:0000256" key="4">
    <source>
        <dbReference type="ARBA" id="ARBA00022692"/>
    </source>
</evidence>
<keyword evidence="3" id="KW-0808">Transferase</keyword>
<dbReference type="AlphaFoldDB" id="A0ABD3H502"/>
<dbReference type="PROSITE" id="PS00108">
    <property type="entry name" value="PROTEIN_KINASE_ST"/>
    <property type="match status" value="1"/>
</dbReference>
<dbReference type="PROSITE" id="PS00107">
    <property type="entry name" value="PROTEIN_KINASE_ATP"/>
    <property type="match status" value="1"/>
</dbReference>
<dbReference type="FunFam" id="3.80.10.10:FF:000383">
    <property type="entry name" value="Leucine-rich repeat receptor protein kinase EMS1"/>
    <property type="match status" value="1"/>
</dbReference>
<keyword evidence="5" id="KW-0677">Repeat</keyword>
<dbReference type="InterPro" id="IPR024788">
    <property type="entry name" value="Malectin-like_Carb-bd_dom"/>
</dbReference>
<dbReference type="GO" id="GO:0016020">
    <property type="term" value="C:membrane"/>
    <property type="evidence" value="ECO:0007669"/>
    <property type="project" value="UniProtKB-SubCell"/>
</dbReference>
<evidence type="ECO:0000256" key="2">
    <source>
        <dbReference type="ARBA" id="ARBA00022614"/>
    </source>
</evidence>
<keyword evidence="7" id="KW-0418">Kinase</keyword>
<evidence type="ECO:0000256" key="1">
    <source>
        <dbReference type="ARBA" id="ARBA00004167"/>
    </source>
</evidence>
<dbReference type="InterPro" id="IPR032675">
    <property type="entry name" value="LRR_dom_sf"/>
</dbReference>
<dbReference type="Proteomes" id="UP001633002">
    <property type="component" value="Unassembled WGS sequence"/>
</dbReference>
<dbReference type="FunFam" id="1.10.510.10:FF:000384">
    <property type="entry name" value="G-type lectin S-receptor-like serine/threonine-protein kinase"/>
    <property type="match status" value="1"/>
</dbReference>
<dbReference type="InterPro" id="IPR011009">
    <property type="entry name" value="Kinase-like_dom_sf"/>
</dbReference>
<evidence type="ECO:0000256" key="7">
    <source>
        <dbReference type="ARBA" id="ARBA00022777"/>
    </source>
</evidence>
<evidence type="ECO:0000256" key="3">
    <source>
        <dbReference type="ARBA" id="ARBA00022679"/>
    </source>
</evidence>
<dbReference type="Gene3D" id="3.80.10.10">
    <property type="entry name" value="Ribonuclease Inhibitor"/>
    <property type="match status" value="2"/>
</dbReference>
<evidence type="ECO:0000256" key="5">
    <source>
        <dbReference type="ARBA" id="ARBA00022737"/>
    </source>
</evidence>
<keyword evidence="8 11" id="KW-0067">ATP-binding</keyword>
<comment type="caution">
    <text evidence="14">The sequence shown here is derived from an EMBL/GenBank/DDBJ whole genome shotgun (WGS) entry which is preliminary data.</text>
</comment>
<dbReference type="EMBL" id="JBJQOH010000006">
    <property type="protein sequence ID" value="KAL3684454.1"/>
    <property type="molecule type" value="Genomic_DNA"/>
</dbReference>
<proteinExistence type="predicted"/>
<evidence type="ECO:0000256" key="10">
    <source>
        <dbReference type="ARBA" id="ARBA00023136"/>
    </source>
</evidence>
<dbReference type="Pfam" id="PF12819">
    <property type="entry name" value="Malectin_like"/>
    <property type="match status" value="1"/>
</dbReference>
<sequence length="1253" mass="138119">MADKKIQEALTRGLPASASSFKFTSKRRSLVGGLGPQSSNSMSNVRTLLSVFLVTVLFPLVQASSSQQPSGFISIDCGGSAGTDPVTGLEWVTDFGFLDSARRLTDEGFAVSAIVNVDETNATILSNAEQLKTAMVFLPVAMVFDPGASHGNRGRNFSRSKYCYVINVTYDDSKPDSTDYLIRAMFPTKNLTAASTGQELNKFGTRFYLTVDSTFVATIELDPLKPQTIELKVTPIDTSMYICLVPLEDRSSMPAISSLELRPLPGQLYNSTGGGDPNSGSDYIAQTTYFMTISRLSFGGNVSLPPLRYPLDKYDRLWYPARIPEDKLDDIILRQADSTAAPPFSNLQPPSEVLLTAWEGRNMTSEITFAFETGTARLYRRLRVFVSTLLFLDINPGGSGSSRQVIITNVETNFKTNKTVPGEVNVSTVISYDRVTELHKNKLTLANHLSTFSIKPFGNSTLPAMVNGVELYGTFTALTQRTENTNTATMKEFLKSLKHNLDTTGDACLPVPWRWLVCSIEVPPRITQINISGAGVIGNITANIGSLDRLTVLDLSNNNFRDGMPQSLVELVTLRTLRIESTNLTGSLPPFKEKSLVNLETLSLRSNAFTGSLDNLVKAMDSTVSSIDLSRNNFEGSIPAEVGRLTSLATLDVSFNNLSGPLPVELFELPQLTDLNLQKNGFTGVVAAEIWSSDSKLETVLLDYNNFTVLNLTTWSQSVLKTNKLDQDQPKVSLIGNNIRTVILPSQDALDGFVKPPLAGDLGEPARKGQAGGPVRVGHSTVVKDSTDQTSVSQSRSGFILLGENSPWCQSFPRNSQTLSQRYLCRSSEHSAFWESRNADSKSVTIRTVIIISTISGVLLLLMLCALGIALWRMWTRTRDLRQIQEALAKDDVRPPFFKYEELRTATKDFSSENELGKGAFGAVYKAVLADGTTVAVKRLFSTEQNIADFLKEVVLITGIKHRNLVQLKGCCVRDKIRLLVYEYAENKNLAEALWGKRKVVELTWPQRLKICVGIARGLCYLHEELQPKIIHRDIKPLNILLDKDWNAKIADFGLARPAKGDETQFATSVGGTLGYFSPEYATLGILSEKLDVYSYGVLVLEIVTGRRCIDLSSPEEEIYLKNWAYTLYKEDRIMDIPAKSLLETGPRDEILSVVKTALSCLQDNYEKRPSMSQVVNMLNGSFPDLATDIMTEIRDSERLYSGLIQKLSDASTMEGSSGSDGHEYLLSSSSGSTTKIYKRPSSFKLVNTLESR</sequence>
<dbReference type="InterPro" id="IPR017441">
    <property type="entry name" value="Protein_kinase_ATP_BS"/>
</dbReference>
<feature type="binding site" evidence="11">
    <location>
        <position position="938"/>
    </location>
    <ligand>
        <name>ATP</name>
        <dbReference type="ChEBI" id="CHEBI:30616"/>
    </ligand>
</feature>
<evidence type="ECO:0000313" key="14">
    <source>
        <dbReference type="EMBL" id="KAL3684454.1"/>
    </source>
</evidence>
<evidence type="ECO:0000313" key="15">
    <source>
        <dbReference type="Proteomes" id="UP001633002"/>
    </source>
</evidence>
<dbReference type="SUPFAM" id="SSF56112">
    <property type="entry name" value="Protein kinase-like (PK-like)"/>
    <property type="match status" value="1"/>
</dbReference>
<feature type="domain" description="Protein kinase" evidence="13">
    <location>
        <begin position="910"/>
        <end position="1183"/>
    </location>
</feature>
<dbReference type="FunFam" id="3.30.200.20:FF:000162">
    <property type="entry name" value="Adenine nucleotide alpha hydrolase-like domain kinase"/>
    <property type="match status" value="1"/>
</dbReference>
<dbReference type="PANTHER" id="PTHR45631:SF68">
    <property type="entry name" value="REPEAT FAMILY PROTEIN, PUTATIVE, EXPRESSED-RELATED"/>
    <property type="match status" value="1"/>
</dbReference>
<dbReference type="PANTHER" id="PTHR45631">
    <property type="entry name" value="OS07G0107800 PROTEIN-RELATED"/>
    <property type="match status" value="1"/>
</dbReference>
<evidence type="ECO:0000256" key="8">
    <source>
        <dbReference type="ARBA" id="ARBA00022840"/>
    </source>
</evidence>
<keyword evidence="6 11" id="KW-0547">Nucleotide-binding</keyword>
<name>A0ABD3H502_9MARC</name>
<keyword evidence="10 12" id="KW-0472">Membrane</keyword>
<dbReference type="Gene3D" id="3.30.200.20">
    <property type="entry name" value="Phosphorylase Kinase, domain 1"/>
    <property type="match status" value="1"/>
</dbReference>
<dbReference type="Pfam" id="PF00560">
    <property type="entry name" value="LRR_1"/>
    <property type="match status" value="1"/>
</dbReference>
<dbReference type="InterPro" id="IPR003591">
    <property type="entry name" value="Leu-rich_rpt_typical-subtyp"/>
</dbReference>
<protein>
    <recommendedName>
        <fullName evidence="13">Protein kinase domain-containing protein</fullName>
    </recommendedName>
</protein>
<dbReference type="SMART" id="SM00369">
    <property type="entry name" value="LRR_TYP"/>
    <property type="match status" value="3"/>
</dbReference>
<gene>
    <name evidence="14" type="ORF">R1sor_002476</name>
</gene>
<keyword evidence="2" id="KW-0433">Leucine-rich repeat</keyword>
<dbReference type="GO" id="GO:0005524">
    <property type="term" value="F:ATP binding"/>
    <property type="evidence" value="ECO:0007669"/>
    <property type="project" value="UniProtKB-UniRule"/>
</dbReference>
<reference evidence="14 15" key="1">
    <citation type="submission" date="2024-09" db="EMBL/GenBank/DDBJ databases">
        <title>Chromosome-scale assembly of Riccia sorocarpa.</title>
        <authorList>
            <person name="Paukszto L."/>
        </authorList>
    </citation>
    <scope>NUCLEOTIDE SEQUENCE [LARGE SCALE GENOMIC DNA]</scope>
    <source>
        <strain evidence="14">LP-2024</strain>
        <tissue evidence="14">Aerial parts of the thallus</tissue>
    </source>
</reference>
<dbReference type="Gene3D" id="1.10.510.10">
    <property type="entry name" value="Transferase(Phosphotransferase) domain 1"/>
    <property type="match status" value="1"/>
</dbReference>
<dbReference type="InterPro" id="IPR008271">
    <property type="entry name" value="Ser/Thr_kinase_AS"/>
</dbReference>
<dbReference type="CDD" id="cd14066">
    <property type="entry name" value="STKc_IRAK"/>
    <property type="match status" value="1"/>
</dbReference>
<dbReference type="PROSITE" id="PS50011">
    <property type="entry name" value="PROTEIN_KINASE_DOM"/>
    <property type="match status" value="1"/>
</dbReference>
<keyword evidence="4 12" id="KW-0812">Transmembrane</keyword>
<evidence type="ECO:0000256" key="9">
    <source>
        <dbReference type="ARBA" id="ARBA00022989"/>
    </source>
</evidence>
<keyword evidence="15" id="KW-1185">Reference proteome</keyword>
<dbReference type="Pfam" id="PF00069">
    <property type="entry name" value="Pkinase"/>
    <property type="match status" value="1"/>
</dbReference>
<keyword evidence="9 12" id="KW-1133">Transmembrane helix</keyword>
<accession>A0ABD3H502</accession>
<organism evidence="14 15">
    <name type="scientific">Riccia sorocarpa</name>
    <dbReference type="NCBI Taxonomy" id="122646"/>
    <lineage>
        <taxon>Eukaryota</taxon>
        <taxon>Viridiplantae</taxon>
        <taxon>Streptophyta</taxon>
        <taxon>Embryophyta</taxon>
        <taxon>Marchantiophyta</taxon>
        <taxon>Marchantiopsida</taxon>
        <taxon>Marchantiidae</taxon>
        <taxon>Marchantiales</taxon>
        <taxon>Ricciaceae</taxon>
        <taxon>Riccia</taxon>
    </lineage>
</organism>